<dbReference type="EMBL" id="KV429182">
    <property type="protein sequence ID" value="KZT63462.1"/>
    <property type="molecule type" value="Genomic_DNA"/>
</dbReference>
<dbReference type="OrthoDB" id="6118920at2759"/>
<name>A0A165KQN4_9APHY</name>
<evidence type="ECO:0000313" key="4">
    <source>
        <dbReference type="Proteomes" id="UP000076727"/>
    </source>
</evidence>
<reference evidence="3 4" key="1">
    <citation type="journal article" date="2016" name="Mol. Biol. Evol.">
        <title>Comparative Genomics of Early-Diverging Mushroom-Forming Fungi Provides Insights into the Origins of Lignocellulose Decay Capabilities.</title>
        <authorList>
            <person name="Nagy L.G."/>
            <person name="Riley R."/>
            <person name="Tritt A."/>
            <person name="Adam C."/>
            <person name="Daum C."/>
            <person name="Floudas D."/>
            <person name="Sun H."/>
            <person name="Yadav J.S."/>
            <person name="Pangilinan J."/>
            <person name="Larsson K.H."/>
            <person name="Matsuura K."/>
            <person name="Barry K."/>
            <person name="Labutti K."/>
            <person name="Kuo R."/>
            <person name="Ohm R.A."/>
            <person name="Bhattacharya S.S."/>
            <person name="Shirouzu T."/>
            <person name="Yoshinaga Y."/>
            <person name="Martin F.M."/>
            <person name="Grigoriev I.V."/>
            <person name="Hibbett D.S."/>
        </authorList>
    </citation>
    <scope>NUCLEOTIDE SEQUENCE [LARGE SCALE GENOMIC DNA]</scope>
    <source>
        <strain evidence="3 4">L-15889</strain>
    </source>
</reference>
<protein>
    <recommendedName>
        <fullName evidence="2">NadR/Ttd14 AAA domain-containing protein</fullName>
    </recommendedName>
</protein>
<accession>A0A165KQN4</accession>
<dbReference type="InterPro" id="IPR038727">
    <property type="entry name" value="NadR/Ttd14_AAA_dom"/>
</dbReference>
<evidence type="ECO:0000313" key="3">
    <source>
        <dbReference type="EMBL" id="KZT63462.1"/>
    </source>
</evidence>
<dbReference type="InterPro" id="IPR027417">
    <property type="entry name" value="P-loop_NTPase"/>
</dbReference>
<dbReference type="Gene3D" id="3.40.50.300">
    <property type="entry name" value="P-loop containing nucleotide triphosphate hydrolases"/>
    <property type="match status" value="1"/>
</dbReference>
<keyword evidence="4" id="KW-1185">Reference proteome</keyword>
<organism evidence="3 4">
    <name type="scientific">Daedalea quercina L-15889</name>
    <dbReference type="NCBI Taxonomy" id="1314783"/>
    <lineage>
        <taxon>Eukaryota</taxon>
        <taxon>Fungi</taxon>
        <taxon>Dikarya</taxon>
        <taxon>Basidiomycota</taxon>
        <taxon>Agaricomycotina</taxon>
        <taxon>Agaricomycetes</taxon>
        <taxon>Polyporales</taxon>
        <taxon>Fomitopsis</taxon>
    </lineage>
</organism>
<dbReference type="AlphaFoldDB" id="A0A165KQN4"/>
<feature type="compositionally biased region" description="Basic and acidic residues" evidence="1">
    <location>
        <begin position="11"/>
        <end position="24"/>
    </location>
</feature>
<dbReference type="Proteomes" id="UP000076727">
    <property type="component" value="Unassembled WGS sequence"/>
</dbReference>
<feature type="domain" description="NadR/Ttd14 AAA" evidence="2">
    <location>
        <begin position="52"/>
        <end position="225"/>
    </location>
</feature>
<evidence type="ECO:0000259" key="2">
    <source>
        <dbReference type="Pfam" id="PF13521"/>
    </source>
</evidence>
<sequence length="240" mass="26777">MGALFSVPKAKPREAPSPHEETQARSRPALHHRNSSSRAVSQQSREAAGRAVYVLGPSSSGKSTLCDALARYLGLDRARYVREVARTVMREQGFTRKDVDTYAMQHAIMTAQLNAEEAIQARSIGATDDTGVVLLSDRSAIDPIVYASTSKSPAAEDMRHRLMQNPQFQATLPLYRRSLFIVLQPVKEWIRDDGVRSLEDPWQYNKQLFATLEELNIPYVTIGADLKDIDSRVAFVATFV</sequence>
<dbReference type="SUPFAM" id="SSF52540">
    <property type="entry name" value="P-loop containing nucleoside triphosphate hydrolases"/>
    <property type="match status" value="1"/>
</dbReference>
<dbReference type="Pfam" id="PF13521">
    <property type="entry name" value="AAA_28"/>
    <property type="match status" value="1"/>
</dbReference>
<dbReference type="STRING" id="1314783.A0A165KQN4"/>
<evidence type="ECO:0000256" key="1">
    <source>
        <dbReference type="SAM" id="MobiDB-lite"/>
    </source>
</evidence>
<proteinExistence type="predicted"/>
<gene>
    <name evidence="3" type="ORF">DAEQUDRAFT_733789</name>
</gene>
<feature type="region of interest" description="Disordered" evidence="1">
    <location>
        <begin position="1"/>
        <end position="44"/>
    </location>
</feature>